<dbReference type="Gene3D" id="3.40.50.12160">
    <property type="entry name" value="Methylthiotransferase, N-terminal domain"/>
    <property type="match status" value="1"/>
</dbReference>
<evidence type="ECO:0000256" key="9">
    <source>
        <dbReference type="SAM" id="MobiDB-lite"/>
    </source>
</evidence>
<name>A0ABN9TVR1_9DINO</name>
<feature type="compositionally biased region" description="Gly residues" evidence="9">
    <location>
        <begin position="507"/>
        <end position="518"/>
    </location>
</feature>
<evidence type="ECO:0000256" key="6">
    <source>
        <dbReference type="ARBA" id="ARBA00022723"/>
    </source>
</evidence>
<accession>A0ABN9TVR1</accession>
<dbReference type="InterPro" id="IPR023404">
    <property type="entry name" value="rSAM_horseshoe"/>
</dbReference>
<feature type="domain" description="MTTase N-terminal" evidence="10">
    <location>
        <begin position="74"/>
        <end position="185"/>
    </location>
</feature>
<evidence type="ECO:0000256" key="7">
    <source>
        <dbReference type="ARBA" id="ARBA00023004"/>
    </source>
</evidence>
<evidence type="ECO:0000256" key="4">
    <source>
        <dbReference type="ARBA" id="ARBA00022691"/>
    </source>
</evidence>
<feature type="compositionally biased region" description="Acidic residues" evidence="9">
    <location>
        <begin position="20"/>
        <end position="36"/>
    </location>
</feature>
<evidence type="ECO:0000259" key="11">
    <source>
        <dbReference type="PROSITE" id="PS51918"/>
    </source>
</evidence>
<evidence type="ECO:0000313" key="12">
    <source>
        <dbReference type="EMBL" id="CAK0850363.1"/>
    </source>
</evidence>
<keyword evidence="5" id="KW-0819">tRNA processing</keyword>
<keyword evidence="2" id="KW-0004">4Fe-4S</keyword>
<keyword evidence="13" id="KW-1185">Reference proteome</keyword>
<dbReference type="InterPro" id="IPR005839">
    <property type="entry name" value="Methylthiotransferase"/>
</dbReference>
<keyword evidence="4" id="KW-0949">S-adenosyl-L-methionine</keyword>
<dbReference type="NCBIfam" id="TIGR00089">
    <property type="entry name" value="MiaB/RimO family radical SAM methylthiotransferase"/>
    <property type="match status" value="1"/>
</dbReference>
<dbReference type="InterPro" id="IPR006466">
    <property type="entry name" value="MiaB-like_arc_euk"/>
</dbReference>
<dbReference type="EMBL" id="CAUYUJ010015141">
    <property type="protein sequence ID" value="CAK0850363.1"/>
    <property type="molecule type" value="Genomic_DNA"/>
</dbReference>
<protein>
    <submittedName>
        <fullName evidence="12">Uncharacterized protein</fullName>
    </submittedName>
</protein>
<dbReference type="SFLD" id="SFLDG01082">
    <property type="entry name" value="B12-binding_domain_containing"/>
    <property type="match status" value="1"/>
</dbReference>
<dbReference type="InterPro" id="IPR007197">
    <property type="entry name" value="rSAM"/>
</dbReference>
<dbReference type="PROSITE" id="PS51918">
    <property type="entry name" value="RADICAL_SAM"/>
    <property type="match status" value="1"/>
</dbReference>
<dbReference type="Pfam" id="PF04055">
    <property type="entry name" value="Radical_SAM"/>
    <property type="match status" value="1"/>
</dbReference>
<dbReference type="PROSITE" id="PS01278">
    <property type="entry name" value="MTTASE_RADICAL"/>
    <property type="match status" value="1"/>
</dbReference>
<evidence type="ECO:0000256" key="8">
    <source>
        <dbReference type="ARBA" id="ARBA00023014"/>
    </source>
</evidence>
<dbReference type="SUPFAM" id="SSF102114">
    <property type="entry name" value="Radical SAM enzymes"/>
    <property type="match status" value="1"/>
</dbReference>
<dbReference type="InterPro" id="IPR006638">
    <property type="entry name" value="Elp3/MiaA/NifB-like_rSAM"/>
</dbReference>
<reference evidence="12" key="1">
    <citation type="submission" date="2023-10" db="EMBL/GenBank/DDBJ databases">
        <authorList>
            <person name="Chen Y."/>
            <person name="Shah S."/>
            <person name="Dougan E. K."/>
            <person name="Thang M."/>
            <person name="Chan C."/>
        </authorList>
    </citation>
    <scope>NUCLEOTIDE SEQUENCE [LARGE SCALE GENOMIC DNA]</scope>
</reference>
<keyword evidence="7" id="KW-0408">Iron</keyword>
<feature type="region of interest" description="Disordered" evidence="9">
    <location>
        <begin position="1"/>
        <end position="60"/>
    </location>
</feature>
<keyword evidence="3" id="KW-0808">Transferase</keyword>
<dbReference type="NCBIfam" id="TIGR01578">
    <property type="entry name" value="MiaB-like-B"/>
    <property type="match status" value="1"/>
</dbReference>
<dbReference type="Gene3D" id="3.80.30.20">
    <property type="entry name" value="tm_1862 like domain"/>
    <property type="match status" value="1"/>
</dbReference>
<dbReference type="Pfam" id="PF00919">
    <property type="entry name" value="UPF0004"/>
    <property type="match status" value="1"/>
</dbReference>
<dbReference type="InterPro" id="IPR038135">
    <property type="entry name" value="Methylthiotransferase_N_sf"/>
</dbReference>
<dbReference type="Proteomes" id="UP001189429">
    <property type="component" value="Unassembled WGS sequence"/>
</dbReference>
<evidence type="ECO:0000256" key="1">
    <source>
        <dbReference type="ARBA" id="ARBA00001966"/>
    </source>
</evidence>
<dbReference type="SMART" id="SM00729">
    <property type="entry name" value="Elp3"/>
    <property type="match status" value="1"/>
</dbReference>
<feature type="region of interest" description="Disordered" evidence="9">
    <location>
        <begin position="495"/>
        <end position="518"/>
    </location>
</feature>
<dbReference type="InterPro" id="IPR013848">
    <property type="entry name" value="Methylthiotransferase_N"/>
</dbReference>
<sequence length="518" mass="55567">GGGSRAAGGGRRRARGAAEAEAESPQEPLGELEDLAAPEASSGQWGQGEVRRPVRAAGGTRDEACDVEGLPGSQRVFLKTYGCAHNGSDAEFMLGLLRDYGYALTDQLEDAHVCVGWWDSCTVKGPSEDNAVSLARRAQKEGKTVVMTGCVPSGDKSIPSQLPGVSMLSVTQINRIVEVVEEASRGSVVQLLGSSRVLPSLELPKVRRNNCVEIIPISGGCLGNCSYCKTKHARGKLSSYTEEAIVSRALQAAAEGASQVWLTSEDTGAYGLDIGTHIGRLLPRVADALPPGVMLKLGMTNPPYMLAHIDAVAAVLGRPNVFAVLHVPVQSGSDSVLRAMIREYSVAEFRQLVDGLRAAVPDMRIATDMICGFPAESEEDHEASMSLVREYRFPELHISQFYPRPGTAAARMKGLPGSVKKRRSTEMHRLFESYQTYGDLPGREERVWFSDTDARWGQTVGHTKTYAKVVVQQDDALLGRSALVRLGAASKWHVEGQARAARSREQGAGGGRAGPCGR</sequence>
<proteinExistence type="predicted"/>
<evidence type="ECO:0000256" key="5">
    <source>
        <dbReference type="ARBA" id="ARBA00022694"/>
    </source>
</evidence>
<dbReference type="InterPro" id="IPR058240">
    <property type="entry name" value="rSAM_sf"/>
</dbReference>
<evidence type="ECO:0000259" key="10">
    <source>
        <dbReference type="PROSITE" id="PS51449"/>
    </source>
</evidence>
<dbReference type="PANTHER" id="PTHR11918:SF45">
    <property type="entry name" value="THREONYLCARBAMOYLADENOSINE TRNA METHYLTHIOTRANSFERASE"/>
    <property type="match status" value="1"/>
</dbReference>
<dbReference type="SFLD" id="SFLDS00029">
    <property type="entry name" value="Radical_SAM"/>
    <property type="match status" value="1"/>
</dbReference>
<evidence type="ECO:0000313" key="13">
    <source>
        <dbReference type="Proteomes" id="UP001189429"/>
    </source>
</evidence>
<organism evidence="12 13">
    <name type="scientific">Prorocentrum cordatum</name>
    <dbReference type="NCBI Taxonomy" id="2364126"/>
    <lineage>
        <taxon>Eukaryota</taxon>
        <taxon>Sar</taxon>
        <taxon>Alveolata</taxon>
        <taxon>Dinophyceae</taxon>
        <taxon>Prorocentrales</taxon>
        <taxon>Prorocentraceae</taxon>
        <taxon>Prorocentrum</taxon>
    </lineage>
</organism>
<feature type="non-terminal residue" evidence="12">
    <location>
        <position position="1"/>
    </location>
</feature>
<evidence type="ECO:0000256" key="2">
    <source>
        <dbReference type="ARBA" id="ARBA00022485"/>
    </source>
</evidence>
<keyword evidence="6" id="KW-0479">Metal-binding</keyword>
<gene>
    <name evidence="12" type="ORF">PCOR1329_LOCUS42785</name>
</gene>
<keyword evidence="8" id="KW-0411">Iron-sulfur</keyword>
<dbReference type="CDD" id="cd01335">
    <property type="entry name" value="Radical_SAM"/>
    <property type="match status" value="1"/>
</dbReference>
<evidence type="ECO:0000256" key="3">
    <source>
        <dbReference type="ARBA" id="ARBA00022679"/>
    </source>
</evidence>
<comment type="caution">
    <text evidence="12">The sequence shown here is derived from an EMBL/GenBank/DDBJ whole genome shotgun (WGS) entry which is preliminary data.</text>
</comment>
<dbReference type="PANTHER" id="PTHR11918">
    <property type="entry name" value="RADICAL SAM PROTEINS"/>
    <property type="match status" value="1"/>
</dbReference>
<dbReference type="InterPro" id="IPR020612">
    <property type="entry name" value="Methylthiotransferase_CS"/>
</dbReference>
<comment type="cofactor">
    <cofactor evidence="1">
        <name>[4Fe-4S] cluster</name>
        <dbReference type="ChEBI" id="CHEBI:49883"/>
    </cofactor>
</comment>
<dbReference type="PROSITE" id="PS51449">
    <property type="entry name" value="MTTASE_N"/>
    <property type="match status" value="1"/>
</dbReference>
<feature type="domain" description="Radical SAM core" evidence="11">
    <location>
        <begin position="204"/>
        <end position="443"/>
    </location>
</feature>